<keyword evidence="1" id="KW-0472">Membrane</keyword>
<dbReference type="InParanoid" id="A0A7N6BT24"/>
<keyword evidence="4" id="KW-1185">Reference proteome</keyword>
<dbReference type="Ensembl" id="ENSATET00000057449.1">
    <property type="protein sequence ID" value="ENSATEP00000067255.1"/>
    <property type="gene ID" value="ENSATEG00000027622.1"/>
</dbReference>
<sequence>MTVNAPLCLVCHCLLTMAIYGMQAYFQDTVDNRQFSLTYSDLQRSCKQTLFVCCPFLYVYLGACMCPFISNADMWVIVFVLPTCSVCQPPQHLILYIWEPILP</sequence>
<keyword evidence="1" id="KW-0812">Transmembrane</keyword>
<organism evidence="3 4">
    <name type="scientific">Anabas testudineus</name>
    <name type="common">Climbing perch</name>
    <name type="synonym">Anthias testudineus</name>
    <dbReference type="NCBI Taxonomy" id="64144"/>
    <lineage>
        <taxon>Eukaryota</taxon>
        <taxon>Metazoa</taxon>
        <taxon>Chordata</taxon>
        <taxon>Craniata</taxon>
        <taxon>Vertebrata</taxon>
        <taxon>Euteleostomi</taxon>
        <taxon>Actinopterygii</taxon>
        <taxon>Neopterygii</taxon>
        <taxon>Teleostei</taxon>
        <taxon>Neoteleostei</taxon>
        <taxon>Acanthomorphata</taxon>
        <taxon>Anabantaria</taxon>
        <taxon>Anabantiformes</taxon>
        <taxon>Anabantoidei</taxon>
        <taxon>Anabantidae</taxon>
        <taxon>Anabas</taxon>
    </lineage>
</organism>
<feature type="signal peptide" evidence="2">
    <location>
        <begin position="1"/>
        <end position="24"/>
    </location>
</feature>
<proteinExistence type="predicted"/>
<name>A0A7N6BT24_ANATE</name>
<evidence type="ECO:0000256" key="2">
    <source>
        <dbReference type="SAM" id="SignalP"/>
    </source>
</evidence>
<reference evidence="3" key="1">
    <citation type="submission" date="2021-04" db="EMBL/GenBank/DDBJ databases">
        <authorList>
            <consortium name="Wellcome Sanger Institute Data Sharing"/>
        </authorList>
    </citation>
    <scope>NUCLEOTIDE SEQUENCE [LARGE SCALE GENOMIC DNA]</scope>
</reference>
<accession>A0A7N6BT24</accession>
<feature type="chain" id="PRO_5031509788" evidence="2">
    <location>
        <begin position="25"/>
        <end position="103"/>
    </location>
</feature>
<keyword evidence="2" id="KW-0732">Signal</keyword>
<evidence type="ECO:0000313" key="3">
    <source>
        <dbReference type="Ensembl" id="ENSATEP00000067255.1"/>
    </source>
</evidence>
<reference evidence="3" key="3">
    <citation type="submission" date="2025-09" db="UniProtKB">
        <authorList>
            <consortium name="Ensembl"/>
        </authorList>
    </citation>
    <scope>IDENTIFICATION</scope>
</reference>
<reference evidence="3" key="2">
    <citation type="submission" date="2025-08" db="UniProtKB">
        <authorList>
            <consortium name="Ensembl"/>
        </authorList>
    </citation>
    <scope>IDENTIFICATION</scope>
</reference>
<keyword evidence="1" id="KW-1133">Transmembrane helix</keyword>
<evidence type="ECO:0000313" key="4">
    <source>
        <dbReference type="Proteomes" id="UP000265040"/>
    </source>
</evidence>
<dbReference type="Proteomes" id="UP000265040">
    <property type="component" value="Chromosome 5"/>
</dbReference>
<dbReference type="AlphaFoldDB" id="A0A7N6BT24"/>
<evidence type="ECO:0000256" key="1">
    <source>
        <dbReference type="SAM" id="Phobius"/>
    </source>
</evidence>
<protein>
    <submittedName>
        <fullName evidence="3">Uncharacterized protein</fullName>
    </submittedName>
</protein>
<feature type="transmembrane region" description="Helical" evidence="1">
    <location>
        <begin position="48"/>
        <end position="69"/>
    </location>
</feature>